<evidence type="ECO:0000313" key="1">
    <source>
        <dbReference type="EMBL" id="ANN15919.1"/>
    </source>
</evidence>
<gene>
    <name evidence="1" type="ORF">SD37_09870</name>
</gene>
<accession>A0A193BUR7</accession>
<dbReference type="GO" id="GO:0019441">
    <property type="term" value="P:L-tryptophan catabolic process to kynurenine"/>
    <property type="evidence" value="ECO:0007669"/>
    <property type="project" value="InterPro"/>
</dbReference>
<name>A0A193BUR7_AMYOR</name>
<organism evidence="1 2">
    <name type="scientific">Amycolatopsis orientalis</name>
    <name type="common">Nocardia orientalis</name>
    <dbReference type="NCBI Taxonomy" id="31958"/>
    <lineage>
        <taxon>Bacteria</taxon>
        <taxon>Bacillati</taxon>
        <taxon>Actinomycetota</taxon>
        <taxon>Actinomycetes</taxon>
        <taxon>Pseudonocardiales</taxon>
        <taxon>Pseudonocardiaceae</taxon>
        <taxon>Amycolatopsis</taxon>
    </lineage>
</organism>
<dbReference type="GO" id="GO:0004833">
    <property type="term" value="F:L-tryptophan 2,3-dioxygenase activity"/>
    <property type="evidence" value="ECO:0007669"/>
    <property type="project" value="InterPro"/>
</dbReference>
<reference evidence="1 2" key="1">
    <citation type="journal article" date="2015" name="Genome Announc.">
        <title>Draft Genome Sequence of Norvancomycin-Producing Strain Amycolatopsis orientalis CPCC200066.</title>
        <authorList>
            <person name="Lei X."/>
            <person name="Yuan F."/>
            <person name="Shi Y."/>
            <person name="Li X."/>
            <person name="Wang L."/>
            <person name="Hong B."/>
        </authorList>
    </citation>
    <scope>NUCLEOTIDE SEQUENCE [LARGE SCALE GENOMIC DNA]</scope>
    <source>
        <strain evidence="1 2">B-37</strain>
    </source>
</reference>
<dbReference type="AlphaFoldDB" id="A0A193BUR7"/>
<dbReference type="GO" id="GO:0020037">
    <property type="term" value="F:heme binding"/>
    <property type="evidence" value="ECO:0007669"/>
    <property type="project" value="InterPro"/>
</dbReference>
<dbReference type="SUPFAM" id="SSF140959">
    <property type="entry name" value="Indolic compounds 2,3-dioxygenase-like"/>
    <property type="match status" value="1"/>
</dbReference>
<dbReference type="KEGG" id="aori:SD37_09870"/>
<dbReference type="Pfam" id="PF03301">
    <property type="entry name" value="Trp_dioxygenase"/>
    <property type="match status" value="2"/>
</dbReference>
<dbReference type="Proteomes" id="UP000093695">
    <property type="component" value="Chromosome"/>
</dbReference>
<dbReference type="STRING" id="31958.SD37_09870"/>
<evidence type="ECO:0008006" key="3">
    <source>
        <dbReference type="Google" id="ProtNLM"/>
    </source>
</evidence>
<proteinExistence type="predicted"/>
<dbReference type="GO" id="GO:0019442">
    <property type="term" value="P:L-tryptophan catabolic process to acetyl-CoA"/>
    <property type="evidence" value="ECO:0007669"/>
    <property type="project" value="TreeGrafter"/>
</dbReference>
<dbReference type="Gene3D" id="1.20.58.480">
    <property type="match status" value="2"/>
</dbReference>
<dbReference type="PANTHER" id="PTHR10138:SF0">
    <property type="entry name" value="TRYPTOPHAN 2,3-DIOXYGENASE"/>
    <property type="match status" value="1"/>
</dbReference>
<dbReference type="EMBL" id="CP016174">
    <property type="protein sequence ID" value="ANN15919.1"/>
    <property type="molecule type" value="Genomic_DNA"/>
</dbReference>
<dbReference type="InterPro" id="IPR037217">
    <property type="entry name" value="Trp/Indoleamine_2_3_dOase-like"/>
</dbReference>
<protein>
    <recommendedName>
        <fullName evidence="3">Tryptophan 2,3-dioxygenase</fullName>
    </recommendedName>
</protein>
<evidence type="ECO:0000313" key="2">
    <source>
        <dbReference type="Proteomes" id="UP000093695"/>
    </source>
</evidence>
<dbReference type="PANTHER" id="PTHR10138">
    <property type="entry name" value="TRYPTOPHAN 2,3-DIOXYGENASE"/>
    <property type="match status" value="1"/>
</dbReference>
<sequence length="240" mass="27259">MTPVEDGQVSTAYERYLQTDRLLSLQRSGELVHPDEMIFLVVQQSSELWLKLLTHELESAVVSTRTGSTLSAIRHLRRAHSCLGHLIGQLDVLDHIPPWSYQHIRTQLEDGSGFSSPGWSATRKVARLLGTEFFALLSRRGVSLREIYVHHSRFEDLYQLTEGLVDLDSDCMLWRTRHLKVIERTIGAEAIGLAGTSIEVMAKLTTRQFYPDLWRIRSQLTDEAGKRLTSPGLVPRQQQG</sequence>
<dbReference type="GO" id="GO:0046872">
    <property type="term" value="F:metal ion binding"/>
    <property type="evidence" value="ECO:0007669"/>
    <property type="project" value="InterPro"/>
</dbReference>
<dbReference type="InterPro" id="IPR004981">
    <property type="entry name" value="Trp_2_3_dOase"/>
</dbReference>
<dbReference type="RefSeq" id="WP_044851408.1">
    <property type="nucleotide sequence ID" value="NZ_CP016174.1"/>
</dbReference>
<keyword evidence="2" id="KW-1185">Reference proteome</keyword>